<protein>
    <submittedName>
        <fullName evidence="4">Uncharacterized protein</fullName>
    </submittedName>
</protein>
<dbReference type="AlphaFoldDB" id="A0A915PR57"/>
<sequence>MNVIFVICLLPSMLIVGSTAISVGKATKNETIVKRGVKIRCEIDDKEPSCEKCVQKGTNTPPANSELKNPHIHCPSHNHLDTSVDWSTVMILGMVFFAIVIGVMCSCFIYFCVICSDFCRQMEHAKELRKSKKAAEAKIAMKHQQEQRKAERKALRDSIRQKYGPYYNYLYQKVPHWICLSVALHCSSEINKIPFLATEWLVPSTSNNYHNLTYEKEFNRKFSSLPLALFQDESLIT</sequence>
<dbReference type="Proteomes" id="UP000887581">
    <property type="component" value="Unplaced"/>
</dbReference>
<dbReference type="WBParaSite" id="sdigi.contig20.g1727.t1">
    <property type="protein sequence ID" value="sdigi.contig20.g1727.t1"/>
    <property type="gene ID" value="sdigi.contig20.g1727"/>
</dbReference>
<reference evidence="4" key="1">
    <citation type="submission" date="2022-11" db="UniProtKB">
        <authorList>
            <consortium name="WormBaseParasite"/>
        </authorList>
    </citation>
    <scope>IDENTIFICATION</scope>
</reference>
<proteinExistence type="predicted"/>
<keyword evidence="1" id="KW-0812">Transmembrane</keyword>
<evidence type="ECO:0000256" key="1">
    <source>
        <dbReference type="SAM" id="Phobius"/>
    </source>
</evidence>
<name>A0A915PR57_9BILA</name>
<feature type="chain" id="PRO_5037826623" evidence="2">
    <location>
        <begin position="21"/>
        <end position="237"/>
    </location>
</feature>
<organism evidence="3 4">
    <name type="scientific">Setaria digitata</name>
    <dbReference type="NCBI Taxonomy" id="48799"/>
    <lineage>
        <taxon>Eukaryota</taxon>
        <taxon>Metazoa</taxon>
        <taxon>Ecdysozoa</taxon>
        <taxon>Nematoda</taxon>
        <taxon>Chromadorea</taxon>
        <taxon>Rhabditida</taxon>
        <taxon>Spirurina</taxon>
        <taxon>Spiruromorpha</taxon>
        <taxon>Filarioidea</taxon>
        <taxon>Setariidae</taxon>
        <taxon>Setaria</taxon>
    </lineage>
</organism>
<keyword evidence="1" id="KW-1133">Transmembrane helix</keyword>
<keyword evidence="2" id="KW-0732">Signal</keyword>
<evidence type="ECO:0000256" key="2">
    <source>
        <dbReference type="SAM" id="SignalP"/>
    </source>
</evidence>
<evidence type="ECO:0000313" key="4">
    <source>
        <dbReference type="WBParaSite" id="sdigi.contig20.g1727.t1"/>
    </source>
</evidence>
<feature type="transmembrane region" description="Helical" evidence="1">
    <location>
        <begin position="89"/>
        <end position="113"/>
    </location>
</feature>
<keyword evidence="1" id="KW-0472">Membrane</keyword>
<accession>A0A915PR57</accession>
<keyword evidence="3" id="KW-1185">Reference proteome</keyword>
<evidence type="ECO:0000313" key="3">
    <source>
        <dbReference type="Proteomes" id="UP000887581"/>
    </source>
</evidence>
<feature type="signal peptide" evidence="2">
    <location>
        <begin position="1"/>
        <end position="20"/>
    </location>
</feature>